<feature type="compositionally biased region" description="Basic and acidic residues" evidence="1">
    <location>
        <begin position="467"/>
        <end position="481"/>
    </location>
</feature>
<evidence type="ECO:0000313" key="3">
    <source>
        <dbReference type="Proteomes" id="UP000076837"/>
    </source>
</evidence>
<name>A0A163EDJ6_DIDRA</name>
<dbReference type="OrthoDB" id="3779139at2759"/>
<dbReference type="Proteomes" id="UP000076837">
    <property type="component" value="Unassembled WGS sequence"/>
</dbReference>
<evidence type="ECO:0000256" key="1">
    <source>
        <dbReference type="SAM" id="MobiDB-lite"/>
    </source>
</evidence>
<feature type="region of interest" description="Disordered" evidence="1">
    <location>
        <begin position="454"/>
        <end position="488"/>
    </location>
</feature>
<organism evidence="2 3">
    <name type="scientific">Didymella rabiei</name>
    <name type="common">Chickpea ascochyta blight fungus</name>
    <name type="synonym">Mycosphaerella rabiei</name>
    <dbReference type="NCBI Taxonomy" id="5454"/>
    <lineage>
        <taxon>Eukaryota</taxon>
        <taxon>Fungi</taxon>
        <taxon>Dikarya</taxon>
        <taxon>Ascomycota</taxon>
        <taxon>Pezizomycotina</taxon>
        <taxon>Dothideomycetes</taxon>
        <taxon>Pleosporomycetidae</taxon>
        <taxon>Pleosporales</taxon>
        <taxon>Pleosporineae</taxon>
        <taxon>Didymellaceae</taxon>
        <taxon>Ascochyta</taxon>
    </lineage>
</organism>
<gene>
    <name evidence="2" type="ORF">ST47_g5207</name>
</gene>
<dbReference type="EMBL" id="JYNV01000189">
    <property type="protein sequence ID" value="KZM23647.1"/>
    <property type="molecule type" value="Genomic_DNA"/>
</dbReference>
<accession>A0A163EDJ6</accession>
<sequence length="488" mass="53529">MCRYTRIVWNSCDHSVLSSSPEHTLLCPQATQFKLKQGVHRAPASCFPLGDDLENLTGGDCNGAVVHTNAVFDFCDTCKENLDLDAALPDSTASLVEEVGEYAEDDLQQLAIQRDCLLACEQESLTAMAAFDTLSTHRSSHLKSALGAIRNSYIRTLLLSHGTTKYSTFFIRAFSACAQLLHTLDLYIALRVPTPLFSELFGLVGTKLQQAAKRLRTFTKLTNCLDKYEPATNAYEAAVNKYADKLAVRLGQPAVPDVCAFAHLVRDVPVYVQRALQTRECVGRHVIRELEARADRVCTPKAFSARERNTKGLRVNIEIAENPQPDTKDVPRLRNAGDTLEVMYMPGLETRGRLSPLGVGRGPWWVRGVLEQHGDGEIAREEVTVLSRGQTAQEPHISKLGGQSNLATRKVSVGPFEKLGPMLPEDTAFFGQTLSGSDGEVSGYIADDAGVISNANEDQGKDSALTTKEKKGWKRDGDGRMVKRKCSA</sequence>
<proteinExistence type="predicted"/>
<comment type="caution">
    <text evidence="2">The sequence shown here is derived from an EMBL/GenBank/DDBJ whole genome shotgun (WGS) entry which is preliminary data.</text>
</comment>
<keyword evidence="3" id="KW-1185">Reference proteome</keyword>
<evidence type="ECO:0000313" key="2">
    <source>
        <dbReference type="EMBL" id="KZM23647.1"/>
    </source>
</evidence>
<protein>
    <submittedName>
        <fullName evidence="2">Uncharacterized protein</fullName>
    </submittedName>
</protein>
<dbReference type="AlphaFoldDB" id="A0A163EDJ6"/>
<reference evidence="2 3" key="1">
    <citation type="journal article" date="2016" name="Sci. Rep.">
        <title>Draft genome sequencing and secretome analysis of fungal phytopathogen Ascochyta rabiei provides insight into the necrotrophic effector repertoire.</title>
        <authorList>
            <person name="Verma S."/>
            <person name="Gazara R.K."/>
            <person name="Nizam S."/>
            <person name="Parween S."/>
            <person name="Chattopadhyay D."/>
            <person name="Verma P.K."/>
        </authorList>
    </citation>
    <scope>NUCLEOTIDE SEQUENCE [LARGE SCALE GENOMIC DNA]</scope>
    <source>
        <strain evidence="2 3">ArDII</strain>
    </source>
</reference>